<dbReference type="Pfam" id="PF12796">
    <property type="entry name" value="Ank_2"/>
    <property type="match status" value="1"/>
</dbReference>
<dbReference type="PROSITE" id="PS50088">
    <property type="entry name" value="ANK_REPEAT"/>
    <property type="match status" value="1"/>
</dbReference>
<organism evidence="4 5">
    <name type="scientific">Emiliania huxleyi (strain CCMP1516)</name>
    <dbReference type="NCBI Taxonomy" id="280463"/>
    <lineage>
        <taxon>Eukaryota</taxon>
        <taxon>Haptista</taxon>
        <taxon>Haptophyta</taxon>
        <taxon>Prymnesiophyceae</taxon>
        <taxon>Isochrysidales</taxon>
        <taxon>Noelaerhabdaceae</taxon>
        <taxon>Emiliania</taxon>
    </lineage>
</organism>
<name>A0A0D3JXC2_EMIH1</name>
<dbReference type="PANTHER" id="PTHR24198">
    <property type="entry name" value="ANKYRIN REPEAT AND PROTEIN KINASE DOMAIN-CONTAINING PROTEIN"/>
    <property type="match status" value="1"/>
</dbReference>
<protein>
    <recommendedName>
        <fullName evidence="6">Ankyrin repeat protein</fullName>
    </recommendedName>
</protein>
<proteinExistence type="predicted"/>
<dbReference type="InterPro" id="IPR036770">
    <property type="entry name" value="Ankyrin_rpt-contain_sf"/>
</dbReference>
<reference evidence="5" key="1">
    <citation type="journal article" date="2013" name="Nature">
        <title>Pan genome of the phytoplankton Emiliania underpins its global distribution.</title>
        <authorList>
            <person name="Read B.A."/>
            <person name="Kegel J."/>
            <person name="Klute M.J."/>
            <person name="Kuo A."/>
            <person name="Lefebvre S.C."/>
            <person name="Maumus F."/>
            <person name="Mayer C."/>
            <person name="Miller J."/>
            <person name="Monier A."/>
            <person name="Salamov A."/>
            <person name="Young J."/>
            <person name="Aguilar M."/>
            <person name="Claverie J.M."/>
            <person name="Frickenhaus S."/>
            <person name="Gonzalez K."/>
            <person name="Herman E.K."/>
            <person name="Lin Y.C."/>
            <person name="Napier J."/>
            <person name="Ogata H."/>
            <person name="Sarno A.F."/>
            <person name="Shmutz J."/>
            <person name="Schroeder D."/>
            <person name="de Vargas C."/>
            <person name="Verret F."/>
            <person name="von Dassow P."/>
            <person name="Valentin K."/>
            <person name="Van de Peer Y."/>
            <person name="Wheeler G."/>
            <person name="Dacks J.B."/>
            <person name="Delwiche C.F."/>
            <person name="Dyhrman S.T."/>
            <person name="Glockner G."/>
            <person name="John U."/>
            <person name="Richards T."/>
            <person name="Worden A.Z."/>
            <person name="Zhang X."/>
            <person name="Grigoriev I.V."/>
            <person name="Allen A.E."/>
            <person name="Bidle K."/>
            <person name="Borodovsky M."/>
            <person name="Bowler C."/>
            <person name="Brownlee C."/>
            <person name="Cock J.M."/>
            <person name="Elias M."/>
            <person name="Gladyshev V.N."/>
            <person name="Groth M."/>
            <person name="Guda C."/>
            <person name="Hadaegh A."/>
            <person name="Iglesias-Rodriguez M.D."/>
            <person name="Jenkins J."/>
            <person name="Jones B.M."/>
            <person name="Lawson T."/>
            <person name="Leese F."/>
            <person name="Lindquist E."/>
            <person name="Lobanov A."/>
            <person name="Lomsadze A."/>
            <person name="Malik S.B."/>
            <person name="Marsh M.E."/>
            <person name="Mackinder L."/>
            <person name="Mock T."/>
            <person name="Mueller-Roeber B."/>
            <person name="Pagarete A."/>
            <person name="Parker M."/>
            <person name="Probert I."/>
            <person name="Quesneville H."/>
            <person name="Raines C."/>
            <person name="Rensing S.A."/>
            <person name="Riano-Pachon D.M."/>
            <person name="Richier S."/>
            <person name="Rokitta S."/>
            <person name="Shiraiwa Y."/>
            <person name="Soanes D.M."/>
            <person name="van der Giezen M."/>
            <person name="Wahlund T.M."/>
            <person name="Williams B."/>
            <person name="Wilson W."/>
            <person name="Wolfe G."/>
            <person name="Wurch L.L."/>
        </authorList>
    </citation>
    <scope>NUCLEOTIDE SEQUENCE</scope>
</reference>
<keyword evidence="5" id="KW-1185">Reference proteome</keyword>
<dbReference type="InterPro" id="IPR002110">
    <property type="entry name" value="Ankyrin_rpt"/>
</dbReference>
<evidence type="ECO:0000256" key="3">
    <source>
        <dbReference type="PROSITE-ProRule" id="PRU00023"/>
    </source>
</evidence>
<dbReference type="RefSeq" id="XP_005780586.1">
    <property type="nucleotide sequence ID" value="XM_005780529.1"/>
</dbReference>
<dbReference type="Proteomes" id="UP000013827">
    <property type="component" value="Unassembled WGS sequence"/>
</dbReference>
<dbReference type="SMART" id="SM00248">
    <property type="entry name" value="ANK"/>
    <property type="match status" value="1"/>
</dbReference>
<dbReference type="AlphaFoldDB" id="A0A0D3JXC2"/>
<evidence type="ECO:0008006" key="6">
    <source>
        <dbReference type="Google" id="ProtNLM"/>
    </source>
</evidence>
<feature type="repeat" description="ANK" evidence="3">
    <location>
        <begin position="97"/>
        <end position="129"/>
    </location>
</feature>
<evidence type="ECO:0000256" key="1">
    <source>
        <dbReference type="ARBA" id="ARBA00022737"/>
    </source>
</evidence>
<accession>A0A0D3JXC2</accession>
<evidence type="ECO:0000313" key="5">
    <source>
        <dbReference type="Proteomes" id="UP000013827"/>
    </source>
</evidence>
<dbReference type="Gene3D" id="1.25.40.20">
    <property type="entry name" value="Ankyrin repeat-containing domain"/>
    <property type="match status" value="1"/>
</dbReference>
<dbReference type="PaxDb" id="2903-EOD28157"/>
<dbReference type="GeneID" id="17273702"/>
<evidence type="ECO:0000313" key="4">
    <source>
        <dbReference type="EnsemblProtists" id="EOD28157"/>
    </source>
</evidence>
<evidence type="ECO:0000256" key="2">
    <source>
        <dbReference type="ARBA" id="ARBA00023043"/>
    </source>
</evidence>
<dbReference type="EnsemblProtists" id="EOD28157">
    <property type="protein sequence ID" value="EOD28157"/>
    <property type="gene ID" value="EMIHUDRAFT_235097"/>
</dbReference>
<keyword evidence="2 3" id="KW-0040">ANK repeat</keyword>
<keyword evidence="1" id="KW-0677">Repeat</keyword>
<dbReference type="SUPFAM" id="SSF48403">
    <property type="entry name" value="Ankyrin repeat"/>
    <property type="match status" value="1"/>
</dbReference>
<dbReference type="HOGENOM" id="CLU_1681238_0_0_1"/>
<dbReference type="PANTHER" id="PTHR24198:SF165">
    <property type="entry name" value="ANKYRIN REPEAT-CONTAINING PROTEIN-RELATED"/>
    <property type="match status" value="1"/>
</dbReference>
<sequence length="157" mass="16998">MSAVREAAASGEAETEARYLTNSTVTVRTAISWGHREARRLQAAALPCPSPSRLFDGIHRNEASVHAALNHPRQLEECLRPTHLLPSEIANRLDPDGDRRPLHWASARGHASCVRLLLQAGADPEAVDANGRTAMALGLEHEECAALLISWASGSRE</sequence>
<reference evidence="4" key="2">
    <citation type="submission" date="2024-10" db="UniProtKB">
        <authorList>
            <consortium name="EnsemblProtists"/>
        </authorList>
    </citation>
    <scope>IDENTIFICATION</scope>
</reference>
<dbReference type="KEGG" id="ehx:EMIHUDRAFT_235097"/>
<dbReference type="PROSITE" id="PS50297">
    <property type="entry name" value="ANK_REP_REGION"/>
    <property type="match status" value="1"/>
</dbReference>